<gene>
    <name evidence="10" type="ORF">JX360_02940</name>
</gene>
<comment type="caution">
    <text evidence="10">The sequence shown here is derived from an EMBL/GenBank/DDBJ whole genome shotgun (WGS) entry which is preliminary data.</text>
</comment>
<dbReference type="EMBL" id="JAFIRA010000004">
    <property type="protein sequence ID" value="MCJ2541870.1"/>
    <property type="molecule type" value="Genomic_DNA"/>
</dbReference>
<dbReference type="RefSeq" id="WP_244349080.1">
    <property type="nucleotide sequence ID" value="NZ_JAFIRA010000004.1"/>
</dbReference>
<name>A0ABT0C950_THEVL</name>
<keyword evidence="3" id="KW-0602">Photosynthesis</keyword>
<evidence type="ECO:0000313" key="10">
    <source>
        <dbReference type="EMBL" id="MCJ2541870.1"/>
    </source>
</evidence>
<proteinExistence type="inferred from homology"/>
<dbReference type="SMART" id="SM01094">
    <property type="entry name" value="CpcD"/>
    <property type="match status" value="1"/>
</dbReference>
<dbReference type="Proteomes" id="UP000830835">
    <property type="component" value="Unassembled WGS sequence"/>
</dbReference>
<protein>
    <submittedName>
        <fullName evidence="10">Phycobilisome linker polypeptide</fullName>
    </submittedName>
</protein>
<dbReference type="InterPro" id="IPR011064">
    <property type="entry name" value="Allophyco_linker_chain"/>
</dbReference>
<evidence type="ECO:0000256" key="1">
    <source>
        <dbReference type="ARBA" id="ARBA00004445"/>
    </source>
</evidence>
<organism evidence="10 11">
    <name type="scientific">Thermostichus vulcanus str. 'Rupite'</name>
    <dbReference type="NCBI Taxonomy" id="2813851"/>
    <lineage>
        <taxon>Bacteria</taxon>
        <taxon>Bacillati</taxon>
        <taxon>Cyanobacteriota</taxon>
        <taxon>Cyanophyceae</taxon>
        <taxon>Thermostichales</taxon>
        <taxon>Thermostichaceae</taxon>
        <taxon>Thermostichus</taxon>
    </lineage>
</organism>
<dbReference type="InterPro" id="IPR008213">
    <property type="entry name" value="CpcD-like_dom"/>
</dbReference>
<keyword evidence="7" id="KW-0472">Membrane</keyword>
<evidence type="ECO:0000256" key="8">
    <source>
        <dbReference type="PROSITE-ProRule" id="PRU00771"/>
    </source>
</evidence>
<keyword evidence="6" id="KW-0793">Thylakoid</keyword>
<dbReference type="SUPFAM" id="SSF54580">
    <property type="entry name" value="Allophycocyanin linker chain (domain)"/>
    <property type="match status" value="1"/>
</dbReference>
<feature type="domain" description="CpcD-like" evidence="9">
    <location>
        <begin position="17"/>
        <end position="74"/>
    </location>
</feature>
<evidence type="ECO:0000259" key="9">
    <source>
        <dbReference type="PROSITE" id="PS51441"/>
    </source>
</evidence>
<keyword evidence="4" id="KW-0042">Antenna complex</keyword>
<keyword evidence="5 8" id="KW-0605">Phycobilisome</keyword>
<dbReference type="Pfam" id="PF01383">
    <property type="entry name" value="CpcD"/>
    <property type="match status" value="1"/>
</dbReference>
<evidence type="ECO:0000256" key="4">
    <source>
        <dbReference type="ARBA" id="ARBA00022549"/>
    </source>
</evidence>
<sequence length="89" mass="9331">MFGQSTTSPETLTEAGSRVYKIEYTGLLNPPDALATSDKVRRSTVSATVPYARLSAEMQRILRMGGKIVRVAAISGTSAAPAQSNGAAE</sequence>
<evidence type="ECO:0000256" key="2">
    <source>
        <dbReference type="ARBA" id="ARBA00005304"/>
    </source>
</evidence>
<dbReference type="PROSITE" id="PS51441">
    <property type="entry name" value="CPCD_LIKE"/>
    <property type="match status" value="1"/>
</dbReference>
<evidence type="ECO:0000256" key="3">
    <source>
        <dbReference type="ARBA" id="ARBA00022531"/>
    </source>
</evidence>
<comment type="similarity">
    <text evidence="2">Belongs to the phycobilisome linker protein family.</text>
</comment>
<reference evidence="10" key="1">
    <citation type="submission" date="2021-02" db="EMBL/GenBank/DDBJ databases">
        <title>The CRISPR/cas machinery reduction and long-range gene transfer in the hot spring cyanobacterium Synechococcus.</title>
        <authorList>
            <person name="Dvorak P."/>
            <person name="Jahodarova E."/>
            <person name="Hasler P."/>
            <person name="Poulickova A."/>
        </authorList>
    </citation>
    <scope>NUCLEOTIDE SEQUENCE</scope>
    <source>
        <strain evidence="10">Rupite</strain>
    </source>
</reference>
<evidence type="ECO:0000256" key="6">
    <source>
        <dbReference type="ARBA" id="ARBA00023078"/>
    </source>
</evidence>
<evidence type="ECO:0000313" key="11">
    <source>
        <dbReference type="Proteomes" id="UP000830835"/>
    </source>
</evidence>
<accession>A0ABT0C950</accession>
<evidence type="ECO:0000256" key="5">
    <source>
        <dbReference type="ARBA" id="ARBA00022738"/>
    </source>
</evidence>
<keyword evidence="11" id="KW-1185">Reference proteome</keyword>
<comment type="subcellular location">
    <subcellularLocation>
        <location evidence="1">Cellular thylakoid membrane</location>
        <topology evidence="1">Peripheral membrane protein</topology>
        <orientation evidence="1">Cytoplasmic side</orientation>
    </subcellularLocation>
</comment>
<evidence type="ECO:0000256" key="7">
    <source>
        <dbReference type="ARBA" id="ARBA00023136"/>
    </source>
</evidence>